<dbReference type="AlphaFoldDB" id="A0AA38XE53"/>
<evidence type="ECO:0000313" key="2">
    <source>
        <dbReference type="Proteomes" id="UP001172673"/>
    </source>
</evidence>
<protein>
    <submittedName>
        <fullName evidence="1">Uncharacterized protein</fullName>
    </submittedName>
</protein>
<organism evidence="1 2">
    <name type="scientific">Cladophialophora chaetospira</name>
    <dbReference type="NCBI Taxonomy" id="386627"/>
    <lineage>
        <taxon>Eukaryota</taxon>
        <taxon>Fungi</taxon>
        <taxon>Dikarya</taxon>
        <taxon>Ascomycota</taxon>
        <taxon>Pezizomycotina</taxon>
        <taxon>Eurotiomycetes</taxon>
        <taxon>Chaetothyriomycetidae</taxon>
        <taxon>Chaetothyriales</taxon>
        <taxon>Herpotrichiellaceae</taxon>
        <taxon>Cladophialophora</taxon>
    </lineage>
</organism>
<name>A0AA38XE53_9EURO</name>
<evidence type="ECO:0000313" key="1">
    <source>
        <dbReference type="EMBL" id="KAJ9611694.1"/>
    </source>
</evidence>
<sequence length="150" mass="17125">MIFIKSRILFEGNYDRCIKLRWSYFEAFSEFNTLDKEQECLEKAPAMRYREYGKDIEAFEYDRARGQGLLNLLSTLGERELIEPASTGISATTKKGQFPDQMLHLPLFAKFKFDNSPIGCMADWLSVSIEFSPGIGDSHGRFVVEGDDAC</sequence>
<dbReference type="Proteomes" id="UP001172673">
    <property type="component" value="Unassembled WGS sequence"/>
</dbReference>
<proteinExistence type="predicted"/>
<keyword evidence="2" id="KW-1185">Reference proteome</keyword>
<reference evidence="1" key="1">
    <citation type="submission" date="2022-10" db="EMBL/GenBank/DDBJ databases">
        <title>Culturing micro-colonial fungi from biological soil crusts in the Mojave desert and describing Neophaeococcomyces mojavensis, and introducing the new genera and species Taxawa tesnikishii.</title>
        <authorList>
            <person name="Kurbessoian T."/>
            <person name="Stajich J.E."/>
        </authorList>
    </citation>
    <scope>NUCLEOTIDE SEQUENCE</scope>
    <source>
        <strain evidence="1">TK_41</strain>
    </source>
</reference>
<comment type="caution">
    <text evidence="1">The sequence shown here is derived from an EMBL/GenBank/DDBJ whole genome shotgun (WGS) entry which is preliminary data.</text>
</comment>
<gene>
    <name evidence="1" type="ORF">H2200_004878</name>
</gene>
<accession>A0AA38XE53</accession>
<dbReference type="EMBL" id="JAPDRK010000006">
    <property type="protein sequence ID" value="KAJ9611694.1"/>
    <property type="molecule type" value="Genomic_DNA"/>
</dbReference>